<keyword evidence="1" id="KW-1133">Transmembrane helix</keyword>
<dbReference type="OrthoDB" id="7256637at2759"/>
<dbReference type="AlphaFoldDB" id="A0A8S3XNY9"/>
<organism evidence="2 3">
    <name type="scientific">Parnassius apollo</name>
    <name type="common">Apollo butterfly</name>
    <name type="synonym">Papilio apollo</name>
    <dbReference type="NCBI Taxonomy" id="110799"/>
    <lineage>
        <taxon>Eukaryota</taxon>
        <taxon>Metazoa</taxon>
        <taxon>Ecdysozoa</taxon>
        <taxon>Arthropoda</taxon>
        <taxon>Hexapoda</taxon>
        <taxon>Insecta</taxon>
        <taxon>Pterygota</taxon>
        <taxon>Neoptera</taxon>
        <taxon>Endopterygota</taxon>
        <taxon>Lepidoptera</taxon>
        <taxon>Glossata</taxon>
        <taxon>Ditrysia</taxon>
        <taxon>Papilionoidea</taxon>
        <taxon>Papilionidae</taxon>
        <taxon>Parnassiinae</taxon>
        <taxon>Parnassini</taxon>
        <taxon>Parnassius</taxon>
        <taxon>Parnassius</taxon>
    </lineage>
</organism>
<protein>
    <submittedName>
        <fullName evidence="2">(apollo) hypothetical protein</fullName>
    </submittedName>
</protein>
<gene>
    <name evidence="2" type="ORF">PAPOLLO_LOCUS19349</name>
</gene>
<evidence type="ECO:0000256" key="1">
    <source>
        <dbReference type="SAM" id="Phobius"/>
    </source>
</evidence>
<evidence type="ECO:0000313" key="2">
    <source>
        <dbReference type="EMBL" id="CAG5029883.1"/>
    </source>
</evidence>
<name>A0A8S3XNY9_PARAO</name>
<comment type="caution">
    <text evidence="2">The sequence shown here is derived from an EMBL/GenBank/DDBJ whole genome shotgun (WGS) entry which is preliminary data.</text>
</comment>
<sequence>MRVGWTTNYSVSKTVSRFLHNWIVDLVYVLKTDTVIGNFANLQEAVENGYKFGGRAGISVFFEHDPQIRDEFEIIPETRFEDTFKDVVEGKTKFVFALSLEYAWAYCLSQGINENECGHVLSDSIMTVPLVVWTKKDSPFMRPLSMWLQRFLESGLLERDTVKPVTVRASRLSSDPTPLTRKQTVSCFLFLLIGYVLCIFEFCLENLKIKFLPKN</sequence>
<dbReference type="EMBL" id="CAJQZP010001207">
    <property type="protein sequence ID" value="CAG5029883.1"/>
    <property type="molecule type" value="Genomic_DNA"/>
</dbReference>
<reference evidence="2" key="1">
    <citation type="submission" date="2021-04" db="EMBL/GenBank/DDBJ databases">
        <authorList>
            <person name="Tunstrom K."/>
        </authorList>
    </citation>
    <scope>NUCLEOTIDE SEQUENCE</scope>
</reference>
<keyword evidence="1" id="KW-0812">Transmembrane</keyword>
<dbReference type="Proteomes" id="UP000691718">
    <property type="component" value="Unassembled WGS sequence"/>
</dbReference>
<proteinExistence type="predicted"/>
<accession>A0A8S3XNY9</accession>
<evidence type="ECO:0000313" key="3">
    <source>
        <dbReference type="Proteomes" id="UP000691718"/>
    </source>
</evidence>
<feature type="transmembrane region" description="Helical" evidence="1">
    <location>
        <begin position="183"/>
        <end position="204"/>
    </location>
</feature>
<keyword evidence="3" id="KW-1185">Reference proteome</keyword>
<keyword evidence="1" id="KW-0472">Membrane</keyword>